<dbReference type="AlphaFoldDB" id="A0AAD4HU07"/>
<dbReference type="GO" id="GO:0016887">
    <property type="term" value="F:ATP hydrolysis activity"/>
    <property type="evidence" value="ECO:0007669"/>
    <property type="project" value="InterPro"/>
</dbReference>
<keyword evidence="6" id="KW-1133">Transmembrane helix</keyword>
<evidence type="ECO:0000256" key="1">
    <source>
        <dbReference type="ARBA" id="ARBA00004370"/>
    </source>
</evidence>
<dbReference type="PROSITE" id="PS00211">
    <property type="entry name" value="ABC_TRANSPORTER_1"/>
    <property type="match status" value="1"/>
</dbReference>
<comment type="caution">
    <text evidence="11">The sequence shown here is derived from an EMBL/GenBank/DDBJ whole genome shotgun (WGS) entry which is preliminary data.</text>
</comment>
<dbReference type="GO" id="GO:0005524">
    <property type="term" value="F:ATP binding"/>
    <property type="evidence" value="ECO:0007669"/>
    <property type="project" value="UniProtKB-KW"/>
</dbReference>
<evidence type="ECO:0008006" key="13">
    <source>
        <dbReference type="Google" id="ProtNLM"/>
    </source>
</evidence>
<dbReference type="GO" id="GO:0140359">
    <property type="term" value="F:ABC-type transporter activity"/>
    <property type="evidence" value="ECO:0007669"/>
    <property type="project" value="InterPro"/>
</dbReference>
<dbReference type="Gene3D" id="3.40.50.300">
    <property type="entry name" value="P-loop containing nucleotide triphosphate hydrolases"/>
    <property type="match status" value="1"/>
</dbReference>
<feature type="domain" description="ABC transmembrane type-1" evidence="10">
    <location>
        <begin position="17"/>
        <end position="114"/>
    </location>
</feature>
<evidence type="ECO:0000313" key="11">
    <source>
        <dbReference type="EMBL" id="KAG7285994.1"/>
    </source>
</evidence>
<dbReference type="InterPro" id="IPR050173">
    <property type="entry name" value="ABC_transporter_C-like"/>
</dbReference>
<keyword evidence="4" id="KW-0547">Nucleotide-binding</keyword>
<reference evidence="11" key="1">
    <citation type="submission" date="2023-02" db="EMBL/GenBank/DDBJ databases">
        <authorList>
            <person name="Palmer J.M."/>
        </authorList>
    </citation>
    <scope>NUCLEOTIDE SEQUENCE</scope>
    <source>
        <strain evidence="11">FW57</strain>
    </source>
</reference>
<dbReference type="SUPFAM" id="SSF90123">
    <property type="entry name" value="ABC transporter transmembrane region"/>
    <property type="match status" value="1"/>
</dbReference>
<dbReference type="InterPro" id="IPR036640">
    <property type="entry name" value="ABC1_TM_sf"/>
</dbReference>
<keyword evidence="3" id="KW-0812">Transmembrane</keyword>
<dbReference type="SUPFAM" id="SSF52540">
    <property type="entry name" value="P-loop containing nucleoside triphosphate hydrolases"/>
    <property type="match status" value="1"/>
</dbReference>
<dbReference type="SMART" id="SM00382">
    <property type="entry name" value="AAA"/>
    <property type="match status" value="1"/>
</dbReference>
<dbReference type="InterPro" id="IPR011527">
    <property type="entry name" value="ABC1_TM_dom"/>
</dbReference>
<proteinExistence type="predicted"/>
<dbReference type="Pfam" id="PF00005">
    <property type="entry name" value="ABC_tran"/>
    <property type="match status" value="1"/>
</dbReference>
<dbReference type="Proteomes" id="UP001197093">
    <property type="component" value="Unassembled WGS sequence"/>
</dbReference>
<feature type="region of interest" description="Disordered" evidence="8">
    <location>
        <begin position="249"/>
        <end position="272"/>
    </location>
</feature>
<keyword evidence="12" id="KW-1185">Reference proteome</keyword>
<evidence type="ECO:0000256" key="7">
    <source>
        <dbReference type="ARBA" id="ARBA00023136"/>
    </source>
</evidence>
<keyword evidence="2" id="KW-0813">Transport</keyword>
<keyword evidence="5" id="KW-0067">ATP-binding</keyword>
<dbReference type="PANTHER" id="PTHR24223">
    <property type="entry name" value="ATP-BINDING CASSETTE SUB-FAMILY C"/>
    <property type="match status" value="1"/>
</dbReference>
<evidence type="ECO:0000256" key="8">
    <source>
        <dbReference type="SAM" id="MobiDB-lite"/>
    </source>
</evidence>
<evidence type="ECO:0000259" key="9">
    <source>
        <dbReference type="PROSITE" id="PS50893"/>
    </source>
</evidence>
<keyword evidence="7" id="KW-0472">Membrane</keyword>
<evidence type="ECO:0000256" key="4">
    <source>
        <dbReference type="ARBA" id="ARBA00022741"/>
    </source>
</evidence>
<dbReference type="PROSITE" id="PS50893">
    <property type="entry name" value="ABC_TRANSPORTER_2"/>
    <property type="match status" value="1"/>
</dbReference>
<evidence type="ECO:0000259" key="10">
    <source>
        <dbReference type="PROSITE" id="PS50929"/>
    </source>
</evidence>
<name>A0AAD4HU07_9PEZI</name>
<dbReference type="InterPro" id="IPR003439">
    <property type="entry name" value="ABC_transporter-like_ATP-bd"/>
</dbReference>
<sequence length="369" mass="39918">MQLIDKQLPSALANLGLVEGLETIRAFGWLGESVTQAITRLENSLRLEFLLRCLQQWLTLVLDMIAATVATGIIAAAVALRGQVSGGQVGVALNLMLVANTTLVRLIESWTNLEVSLGAVARLQMLDKTTLAEAVALQDINMAIHAGEKVTICGRTGSGKSSLILSLLRMVDLQSGDIELDGVNIASIPPNFLRQRCFVTVSQDTLLLHNETLRFNLNPDGYLINDHTIVNTLKRLNVWRHFDPSTTTPLSFKDQNDDKKPPTTPAPPTSSILDRKLSTFPSLSAGQAQLFVLCRGILKAEALRTDGGARPVVLLDEITAVLDASAEAAVQEVVEAEFVGKGHTVIMVSHRVGFGSARVVRMRDGKLES</sequence>
<gene>
    <name evidence="11" type="ORF">NEMBOFW57_008290</name>
</gene>
<accession>A0AAD4HU07</accession>
<evidence type="ECO:0000256" key="2">
    <source>
        <dbReference type="ARBA" id="ARBA00022448"/>
    </source>
</evidence>
<feature type="domain" description="ABC transporter" evidence="9">
    <location>
        <begin position="121"/>
        <end position="358"/>
    </location>
</feature>
<evidence type="ECO:0000313" key="12">
    <source>
        <dbReference type="Proteomes" id="UP001197093"/>
    </source>
</evidence>
<dbReference type="InterPro" id="IPR027417">
    <property type="entry name" value="P-loop_NTPase"/>
</dbReference>
<dbReference type="GO" id="GO:0016020">
    <property type="term" value="C:membrane"/>
    <property type="evidence" value="ECO:0007669"/>
    <property type="project" value="UniProtKB-SubCell"/>
</dbReference>
<evidence type="ECO:0000256" key="6">
    <source>
        <dbReference type="ARBA" id="ARBA00022989"/>
    </source>
</evidence>
<dbReference type="EMBL" id="JAHCVI010000004">
    <property type="protein sequence ID" value="KAG7285994.1"/>
    <property type="molecule type" value="Genomic_DNA"/>
</dbReference>
<dbReference type="PROSITE" id="PS50929">
    <property type="entry name" value="ABC_TM1F"/>
    <property type="match status" value="1"/>
</dbReference>
<dbReference type="PANTHER" id="PTHR24223:SF345">
    <property type="entry name" value="ABC MULTIDRUG TRANSPORTER (EUROFUNG)"/>
    <property type="match status" value="1"/>
</dbReference>
<dbReference type="Gene3D" id="1.20.1560.10">
    <property type="entry name" value="ABC transporter type 1, transmembrane domain"/>
    <property type="match status" value="1"/>
</dbReference>
<organism evidence="11 12">
    <name type="scientific">Staphylotrichum longicolle</name>
    <dbReference type="NCBI Taxonomy" id="669026"/>
    <lineage>
        <taxon>Eukaryota</taxon>
        <taxon>Fungi</taxon>
        <taxon>Dikarya</taxon>
        <taxon>Ascomycota</taxon>
        <taxon>Pezizomycotina</taxon>
        <taxon>Sordariomycetes</taxon>
        <taxon>Sordariomycetidae</taxon>
        <taxon>Sordariales</taxon>
        <taxon>Chaetomiaceae</taxon>
        <taxon>Staphylotrichum</taxon>
    </lineage>
</organism>
<evidence type="ECO:0000256" key="3">
    <source>
        <dbReference type="ARBA" id="ARBA00022692"/>
    </source>
</evidence>
<dbReference type="InterPro" id="IPR003593">
    <property type="entry name" value="AAA+_ATPase"/>
</dbReference>
<dbReference type="InterPro" id="IPR017871">
    <property type="entry name" value="ABC_transporter-like_CS"/>
</dbReference>
<comment type="subcellular location">
    <subcellularLocation>
        <location evidence="1">Membrane</location>
    </subcellularLocation>
</comment>
<evidence type="ECO:0000256" key="5">
    <source>
        <dbReference type="ARBA" id="ARBA00022840"/>
    </source>
</evidence>
<protein>
    <recommendedName>
        <fullName evidence="13">ABC transporter domain-containing protein</fullName>
    </recommendedName>
</protein>